<dbReference type="OrthoDB" id="9759894at2"/>
<feature type="domain" description="TRAP C4-dicarboxylate transport system permease DctM subunit" evidence="2">
    <location>
        <begin position="125"/>
        <end position="392"/>
    </location>
</feature>
<feature type="transmembrane region" description="Helical" evidence="1">
    <location>
        <begin position="139"/>
        <end position="159"/>
    </location>
</feature>
<feature type="transmembrane region" description="Helical" evidence="1">
    <location>
        <begin position="639"/>
        <end position="657"/>
    </location>
</feature>
<feature type="transmembrane region" description="Helical" evidence="1">
    <location>
        <begin position="474"/>
        <end position="497"/>
    </location>
</feature>
<keyword evidence="1" id="KW-1133">Transmembrane helix</keyword>
<evidence type="ECO:0000259" key="2">
    <source>
        <dbReference type="Pfam" id="PF06808"/>
    </source>
</evidence>
<dbReference type="InterPro" id="IPR010656">
    <property type="entry name" value="DctM"/>
</dbReference>
<feature type="transmembrane region" description="Helical" evidence="1">
    <location>
        <begin position="669"/>
        <end position="702"/>
    </location>
</feature>
<feature type="transmembrane region" description="Helical" evidence="1">
    <location>
        <begin position="306"/>
        <end position="328"/>
    </location>
</feature>
<feature type="transmembrane region" description="Helical" evidence="1">
    <location>
        <begin position="380"/>
        <end position="410"/>
    </location>
</feature>
<dbReference type="Proteomes" id="UP000050331">
    <property type="component" value="Chromosome"/>
</dbReference>
<feature type="transmembrane region" description="Helical" evidence="1">
    <location>
        <begin position="179"/>
        <end position="208"/>
    </location>
</feature>
<dbReference type="NCBIfam" id="TIGR02123">
    <property type="entry name" value="TRAP_fused"/>
    <property type="match status" value="1"/>
</dbReference>
<sequence>MDKDKKTNVEDYDRESNVRTNYPKSIGIFITVSGAALGLFHLYTSYAGALVDIKQRSIHLYVLMLLGFLLYPLLKKGNKNKIPFYDYIIAGLAAGAGLYMLFTANRIIESGGQINQMDLYVGFAVLILLLEITRRVTGWGLTLLAFGFLIYGFYVKLSIYPELTAPIVLSVSEGIISQLVYITEGILGTAIGVSASYIILFILFGAFLGRSGMGQMFNDLAMAVAGHTKGGPAKVAVLSSGFLGSINGSAIANVVTTGAFTIPLMKKIGYHKNFAGAVESASSVGGQILPPIMGAAAFIMAENLGIPYTTVILAGIIPALLFYIGILLQVHIRASKLGLTGLNRNELPSVTEVLKKRGHLLIPMVILLYLLFSGKTPFYAAFWSIIATVIITGTGRMLIVSAAVSMFLIFEPQVRAILSGASIPGIRDNWLELSLVVVIPLIINLIRKKADVKAEEISVRSFVGALEDGVRTTIPVAIACGAVGIIVGIASLTGVALEIASTIVSLGEVIDSPLVQLLITLVLTMIASIILGMGLPSIPTYIITSTMAAPILLQLPYFREMAGSGETAVFVAHMFVFYFGIFANITPPVALAAFAGSGISGGDPMRTGFQAMKLAIAGFIVPFMFVFSHEMLMIDATVGNVLLIATTSLMGVFLLSVAAEGHFKVSLRWYVRIIAIVGALFLIYPGIWTDVAGLIAFTLIIAKRFTKKIEREPASIAEQ</sequence>
<dbReference type="InterPro" id="IPR011853">
    <property type="entry name" value="TRAP_DctM-Dct_fused"/>
</dbReference>
<proteinExistence type="predicted"/>
<feature type="transmembrane region" description="Helical" evidence="1">
    <location>
        <begin position="58"/>
        <end position="74"/>
    </location>
</feature>
<organism evidence="3 4">
    <name type="scientific">Lentibacillus amyloliquefaciens</name>
    <dbReference type="NCBI Taxonomy" id="1472767"/>
    <lineage>
        <taxon>Bacteria</taxon>
        <taxon>Bacillati</taxon>
        <taxon>Bacillota</taxon>
        <taxon>Bacilli</taxon>
        <taxon>Bacillales</taxon>
        <taxon>Bacillaceae</taxon>
        <taxon>Lentibacillus</taxon>
    </lineage>
</organism>
<feature type="transmembrane region" description="Helical" evidence="1">
    <location>
        <begin position="274"/>
        <end position="300"/>
    </location>
</feature>
<feature type="transmembrane region" description="Helical" evidence="1">
    <location>
        <begin position="86"/>
        <end position="108"/>
    </location>
</feature>
<feature type="transmembrane region" description="Helical" evidence="1">
    <location>
        <begin position="607"/>
        <end position="627"/>
    </location>
</feature>
<evidence type="ECO:0000313" key="3">
    <source>
        <dbReference type="EMBL" id="ALX50248.1"/>
    </source>
</evidence>
<dbReference type="STRING" id="1472767.AOX59_17685"/>
<dbReference type="AlphaFoldDB" id="A0A0U4DXY4"/>
<reference evidence="3 4" key="1">
    <citation type="submission" date="2016-01" db="EMBL/GenBank/DDBJ databases">
        <title>Complete genome sequence of strain Lentibacillus amyloliquefaciens LAM0015T isolated from saline sediment.</title>
        <authorList>
            <person name="Wang J.-L."/>
            <person name="He M.-X."/>
        </authorList>
    </citation>
    <scope>NUCLEOTIDE SEQUENCE [LARGE SCALE GENOMIC DNA]</scope>
    <source>
        <strain evidence="3 4">LAM0015</strain>
    </source>
</reference>
<dbReference type="RefSeq" id="WP_068447558.1">
    <property type="nucleotide sequence ID" value="NZ_CP013862.1"/>
</dbReference>
<accession>A0A0U4DXY4</accession>
<protein>
    <submittedName>
        <fullName evidence="3">C4-dicarboxylate ABC transporter permease</fullName>
    </submittedName>
</protein>
<feature type="transmembrane region" description="Helical" evidence="1">
    <location>
        <begin position="26"/>
        <end position="46"/>
    </location>
</feature>
<dbReference type="Pfam" id="PF06808">
    <property type="entry name" value="DctM"/>
    <property type="match status" value="2"/>
</dbReference>
<feature type="transmembrane region" description="Helical" evidence="1">
    <location>
        <begin position="509"/>
        <end position="532"/>
    </location>
</feature>
<name>A0A0U4DXY4_9BACI</name>
<dbReference type="PANTHER" id="PTHR43849:SF2">
    <property type="entry name" value="BLL3936 PROTEIN"/>
    <property type="match status" value="1"/>
</dbReference>
<feature type="transmembrane region" description="Helical" evidence="1">
    <location>
        <begin position="570"/>
        <end position="595"/>
    </location>
</feature>
<keyword evidence="1" id="KW-0812">Transmembrane</keyword>
<keyword evidence="4" id="KW-1185">Reference proteome</keyword>
<feature type="transmembrane region" description="Helical" evidence="1">
    <location>
        <begin position="114"/>
        <end position="132"/>
    </location>
</feature>
<feature type="transmembrane region" description="Helical" evidence="1">
    <location>
        <begin position="430"/>
        <end position="446"/>
    </location>
</feature>
<gene>
    <name evidence="3" type="ORF">AOX59_17685</name>
</gene>
<evidence type="ECO:0000256" key="1">
    <source>
        <dbReference type="SAM" id="Phobius"/>
    </source>
</evidence>
<feature type="domain" description="TRAP C4-dicarboxylate transport system permease DctM subunit" evidence="2">
    <location>
        <begin position="437"/>
        <end position="636"/>
    </location>
</feature>
<dbReference type="KEGG" id="lao:AOX59_17685"/>
<feature type="transmembrane region" description="Helical" evidence="1">
    <location>
        <begin position="358"/>
        <end position="374"/>
    </location>
</feature>
<evidence type="ECO:0000313" key="4">
    <source>
        <dbReference type="Proteomes" id="UP000050331"/>
    </source>
</evidence>
<keyword evidence="1" id="KW-0472">Membrane</keyword>
<dbReference type="EMBL" id="CP013862">
    <property type="protein sequence ID" value="ALX50248.1"/>
    <property type="molecule type" value="Genomic_DNA"/>
</dbReference>
<dbReference type="PANTHER" id="PTHR43849">
    <property type="entry name" value="BLL3936 PROTEIN"/>
    <property type="match status" value="1"/>
</dbReference>